<dbReference type="AlphaFoldDB" id="A0A0F9MN38"/>
<sequence>MQYVTLSEGVVNNRFKTVLLSSFHNEPLKRWQHDSFKLAIR</sequence>
<organism evidence="1">
    <name type="scientific">marine sediment metagenome</name>
    <dbReference type="NCBI Taxonomy" id="412755"/>
    <lineage>
        <taxon>unclassified sequences</taxon>
        <taxon>metagenomes</taxon>
        <taxon>ecological metagenomes</taxon>
    </lineage>
</organism>
<comment type="caution">
    <text evidence="1">The sequence shown here is derived from an EMBL/GenBank/DDBJ whole genome shotgun (WGS) entry which is preliminary data.</text>
</comment>
<dbReference type="EMBL" id="LAZR01009788">
    <property type="protein sequence ID" value="KKM70592.1"/>
    <property type="molecule type" value="Genomic_DNA"/>
</dbReference>
<gene>
    <name evidence="1" type="ORF">LCGC14_1439150</name>
</gene>
<name>A0A0F9MN38_9ZZZZ</name>
<reference evidence="1" key="1">
    <citation type="journal article" date="2015" name="Nature">
        <title>Complex archaea that bridge the gap between prokaryotes and eukaryotes.</title>
        <authorList>
            <person name="Spang A."/>
            <person name="Saw J.H."/>
            <person name="Jorgensen S.L."/>
            <person name="Zaremba-Niedzwiedzka K."/>
            <person name="Martijn J."/>
            <person name="Lind A.E."/>
            <person name="van Eijk R."/>
            <person name="Schleper C."/>
            <person name="Guy L."/>
            <person name="Ettema T.J."/>
        </authorList>
    </citation>
    <scope>NUCLEOTIDE SEQUENCE</scope>
</reference>
<protein>
    <submittedName>
        <fullName evidence="1">Uncharacterized protein</fullName>
    </submittedName>
</protein>
<proteinExistence type="predicted"/>
<accession>A0A0F9MN38</accession>
<evidence type="ECO:0000313" key="1">
    <source>
        <dbReference type="EMBL" id="KKM70592.1"/>
    </source>
</evidence>
<feature type="non-terminal residue" evidence="1">
    <location>
        <position position="41"/>
    </location>
</feature>